<dbReference type="GeneID" id="49634803"/>
<evidence type="ECO:0000256" key="1">
    <source>
        <dbReference type="ARBA" id="ARBA00000085"/>
    </source>
</evidence>
<keyword evidence="9" id="KW-0418">Kinase</keyword>
<keyword evidence="10" id="KW-0067">ATP-binding</keyword>
<dbReference type="InterPro" id="IPR050398">
    <property type="entry name" value="HssS/ArlS-like"/>
</dbReference>
<dbReference type="EC" id="2.7.13.3" evidence="3"/>
<dbReference type="Pfam" id="PF00672">
    <property type="entry name" value="HAMP"/>
    <property type="match status" value="1"/>
</dbReference>
<dbReference type="PANTHER" id="PTHR45528:SF1">
    <property type="entry name" value="SENSOR HISTIDINE KINASE CPXA"/>
    <property type="match status" value="1"/>
</dbReference>
<evidence type="ECO:0000256" key="14">
    <source>
        <dbReference type="SAM" id="Phobius"/>
    </source>
</evidence>
<keyword evidence="7 14" id="KW-0812">Transmembrane</keyword>
<keyword evidence="12" id="KW-0902">Two-component regulatory system</keyword>
<evidence type="ECO:0000313" key="18">
    <source>
        <dbReference type="Proteomes" id="UP000272690"/>
    </source>
</evidence>
<dbReference type="FunFam" id="3.30.565.10:FF:000011">
    <property type="entry name" value="Sensor histidine kinase CpxA"/>
    <property type="match status" value="1"/>
</dbReference>
<dbReference type="GO" id="GO:0005886">
    <property type="term" value="C:plasma membrane"/>
    <property type="evidence" value="ECO:0007669"/>
    <property type="project" value="UniProtKB-SubCell"/>
</dbReference>
<dbReference type="Gene3D" id="1.10.287.130">
    <property type="match status" value="1"/>
</dbReference>
<feature type="transmembrane region" description="Helical" evidence="14">
    <location>
        <begin position="12"/>
        <end position="36"/>
    </location>
</feature>
<accession>A0A448F766</accession>
<dbReference type="SMART" id="SM00387">
    <property type="entry name" value="HATPase_c"/>
    <property type="match status" value="1"/>
</dbReference>
<dbReference type="EMBL" id="LR134327">
    <property type="protein sequence ID" value="VEF41274.1"/>
    <property type="molecule type" value="Genomic_DNA"/>
</dbReference>
<dbReference type="CDD" id="cd06225">
    <property type="entry name" value="HAMP"/>
    <property type="match status" value="1"/>
</dbReference>
<evidence type="ECO:0000256" key="7">
    <source>
        <dbReference type="ARBA" id="ARBA00022692"/>
    </source>
</evidence>
<keyword evidence="11 14" id="KW-1133">Transmembrane helix</keyword>
<dbReference type="InterPro" id="IPR005467">
    <property type="entry name" value="His_kinase_dom"/>
</dbReference>
<evidence type="ECO:0000256" key="9">
    <source>
        <dbReference type="ARBA" id="ARBA00022777"/>
    </source>
</evidence>
<dbReference type="RefSeq" id="WP_005702064.1">
    <property type="nucleotide sequence ID" value="NZ_AEWB02000012.1"/>
</dbReference>
<dbReference type="Pfam" id="PF02518">
    <property type="entry name" value="HATPase_c"/>
    <property type="match status" value="1"/>
</dbReference>
<evidence type="ECO:0000313" key="17">
    <source>
        <dbReference type="EMBL" id="VEF41274.1"/>
    </source>
</evidence>
<dbReference type="PROSITE" id="PS50109">
    <property type="entry name" value="HIS_KIN"/>
    <property type="match status" value="1"/>
</dbReference>
<evidence type="ECO:0000256" key="6">
    <source>
        <dbReference type="ARBA" id="ARBA00022679"/>
    </source>
</evidence>
<dbReference type="OrthoDB" id="9804645at2"/>
<dbReference type="Proteomes" id="UP000272690">
    <property type="component" value="Chromosome"/>
</dbReference>
<dbReference type="Gene3D" id="6.10.340.10">
    <property type="match status" value="1"/>
</dbReference>
<dbReference type="SUPFAM" id="SSF47384">
    <property type="entry name" value="Homodimeric domain of signal transducing histidine kinase"/>
    <property type="match status" value="1"/>
</dbReference>
<dbReference type="CDD" id="cd00082">
    <property type="entry name" value="HisKA"/>
    <property type="match status" value="1"/>
</dbReference>
<dbReference type="NCBIfam" id="NF007007">
    <property type="entry name" value="PRK09470.1"/>
    <property type="match status" value="1"/>
</dbReference>
<organism evidence="17 18">
    <name type="scientific">Aggregatibacter aphrophilus ATCC 33389</name>
    <dbReference type="NCBI Taxonomy" id="985008"/>
    <lineage>
        <taxon>Bacteria</taxon>
        <taxon>Pseudomonadati</taxon>
        <taxon>Pseudomonadota</taxon>
        <taxon>Gammaproteobacteria</taxon>
        <taxon>Pasteurellales</taxon>
        <taxon>Pasteurellaceae</taxon>
        <taxon>Aggregatibacter</taxon>
    </lineage>
</organism>
<evidence type="ECO:0000259" key="16">
    <source>
        <dbReference type="PROSITE" id="PS50885"/>
    </source>
</evidence>
<keyword evidence="6 17" id="KW-0808">Transferase</keyword>
<reference evidence="17 18" key="1">
    <citation type="submission" date="2018-12" db="EMBL/GenBank/DDBJ databases">
        <authorList>
            <consortium name="Pathogen Informatics"/>
        </authorList>
    </citation>
    <scope>NUCLEOTIDE SEQUENCE [LARGE SCALE GENOMIC DNA]</scope>
    <source>
        <strain evidence="17 18">NCTC5906</strain>
    </source>
</reference>
<dbReference type="PRINTS" id="PR00344">
    <property type="entry name" value="BCTRLSENSOR"/>
</dbReference>
<evidence type="ECO:0000256" key="10">
    <source>
        <dbReference type="ARBA" id="ARBA00022840"/>
    </source>
</evidence>
<feature type="transmembrane region" description="Helical" evidence="14">
    <location>
        <begin position="165"/>
        <end position="183"/>
    </location>
</feature>
<dbReference type="GO" id="GO:0005524">
    <property type="term" value="F:ATP binding"/>
    <property type="evidence" value="ECO:0007669"/>
    <property type="project" value="UniProtKB-KW"/>
</dbReference>
<dbReference type="InterPro" id="IPR058125">
    <property type="entry name" value="CpxA"/>
</dbReference>
<comment type="subcellular location">
    <subcellularLocation>
        <location evidence="2">Cell membrane</location>
        <topology evidence="2">Multi-pass membrane protein</topology>
    </subcellularLocation>
</comment>
<dbReference type="Gene3D" id="3.30.450.210">
    <property type="entry name" value="Two-component sensor protein CpxA, periplasmic domain"/>
    <property type="match status" value="1"/>
</dbReference>
<dbReference type="Gene3D" id="3.30.565.10">
    <property type="entry name" value="Histidine kinase-like ATPase, C-terminal domain"/>
    <property type="match status" value="1"/>
</dbReference>
<dbReference type="InterPro" id="IPR004358">
    <property type="entry name" value="Sig_transdc_His_kin-like_C"/>
</dbReference>
<dbReference type="InterPro" id="IPR003660">
    <property type="entry name" value="HAMP_dom"/>
</dbReference>
<dbReference type="InterPro" id="IPR036097">
    <property type="entry name" value="HisK_dim/P_sf"/>
</dbReference>
<keyword evidence="13 14" id="KW-0472">Membrane</keyword>
<evidence type="ECO:0000256" key="5">
    <source>
        <dbReference type="ARBA" id="ARBA00022553"/>
    </source>
</evidence>
<feature type="domain" description="Histidine kinase" evidence="15">
    <location>
        <begin position="247"/>
        <end position="460"/>
    </location>
</feature>
<gene>
    <name evidence="17" type="primary">cpxA</name>
    <name evidence="17" type="ORF">NCTC5906_00371</name>
</gene>
<dbReference type="InterPro" id="IPR036890">
    <property type="entry name" value="HATPase_C_sf"/>
</dbReference>
<dbReference type="PROSITE" id="PS50885">
    <property type="entry name" value="HAMP"/>
    <property type="match status" value="1"/>
</dbReference>
<dbReference type="SUPFAM" id="SSF55874">
    <property type="entry name" value="ATPase domain of HSP90 chaperone/DNA topoisomerase II/histidine kinase"/>
    <property type="match status" value="1"/>
</dbReference>
<proteinExistence type="predicted"/>
<dbReference type="Pfam" id="PF00512">
    <property type="entry name" value="HisKA"/>
    <property type="match status" value="1"/>
</dbReference>
<evidence type="ECO:0000256" key="12">
    <source>
        <dbReference type="ARBA" id="ARBA00023012"/>
    </source>
</evidence>
<dbReference type="AlphaFoldDB" id="A0A448F766"/>
<keyword evidence="5" id="KW-0597">Phosphoprotein</keyword>
<dbReference type="SMART" id="SM00304">
    <property type="entry name" value="HAMP"/>
    <property type="match status" value="1"/>
</dbReference>
<dbReference type="InterPro" id="IPR003661">
    <property type="entry name" value="HisK_dim/P_dom"/>
</dbReference>
<dbReference type="PANTHER" id="PTHR45528">
    <property type="entry name" value="SENSOR HISTIDINE KINASE CPXA"/>
    <property type="match status" value="1"/>
</dbReference>
<keyword evidence="4" id="KW-1003">Cell membrane</keyword>
<keyword evidence="8" id="KW-0547">Nucleotide-binding</keyword>
<name>A0A448F766_AGGAP</name>
<evidence type="ECO:0000259" key="15">
    <source>
        <dbReference type="PROSITE" id="PS50109"/>
    </source>
</evidence>
<evidence type="ECO:0000256" key="3">
    <source>
        <dbReference type="ARBA" id="ARBA00012438"/>
    </source>
</evidence>
<dbReference type="InterPro" id="IPR003594">
    <property type="entry name" value="HATPase_dom"/>
</dbReference>
<dbReference type="GO" id="GO:0000155">
    <property type="term" value="F:phosphorelay sensor kinase activity"/>
    <property type="evidence" value="ECO:0007669"/>
    <property type="project" value="InterPro"/>
</dbReference>
<evidence type="ECO:0000256" key="8">
    <source>
        <dbReference type="ARBA" id="ARBA00022741"/>
    </source>
</evidence>
<dbReference type="InterPro" id="IPR038515">
    <property type="entry name" value="CpxA_peri_sf"/>
</dbReference>
<comment type="catalytic activity">
    <reaction evidence="1">
        <text>ATP + protein L-histidine = ADP + protein N-phospho-L-histidine.</text>
        <dbReference type="EC" id="2.7.13.3"/>
    </reaction>
</comment>
<dbReference type="SMART" id="SM00388">
    <property type="entry name" value="HisKA"/>
    <property type="match status" value="1"/>
</dbReference>
<evidence type="ECO:0000256" key="11">
    <source>
        <dbReference type="ARBA" id="ARBA00022989"/>
    </source>
</evidence>
<feature type="domain" description="HAMP" evidence="16">
    <location>
        <begin position="185"/>
        <end position="239"/>
    </location>
</feature>
<evidence type="ECO:0000256" key="4">
    <source>
        <dbReference type="ARBA" id="ARBA00022475"/>
    </source>
</evidence>
<protein>
    <recommendedName>
        <fullName evidence="3">histidine kinase</fullName>
        <ecNumber evidence="3">2.7.13.3</ecNumber>
    </recommendedName>
</protein>
<evidence type="ECO:0000256" key="13">
    <source>
        <dbReference type="ARBA" id="ARBA00023136"/>
    </source>
</evidence>
<evidence type="ECO:0000256" key="2">
    <source>
        <dbReference type="ARBA" id="ARBA00004651"/>
    </source>
</evidence>
<sequence length="462" mass="53096">MFRKEFIFNSLTIRIFTFFWLTFSILLIFIFLLPYFDAHIYSNLKEYEVAKYQKEITTSIRNNQISRILAGVPVFPNDRFSAHPVLIAPSGQILGALPEEEKSLRQFIFNNAVLEQPLKKIYSNIQIVGPFSLYLNPEHNQSYSLYFVNQINAQKEILNYIFDRPFFLIVLVILISTPLLWWLSRSIGQPIHNLQLAANAVAIGNLRINKDLETKGLLELRQVGQSFNRMMQSLEEVLLNQQSLLSSISHELRTPLTRLQLATALLRRKLGDSSEIQRIDTEAQRLDKMINDLLQLSRQQLHSHLEKNIFPIPTLWAEVLNDAEFEAAQRHIKFTVVQSIVHPETYYLNGNHGLLASAVENLIRNALKYTKSAIVMYIYIYENDLFIRIEDNGEGLPQEEYEKIFKPFYRVDEARTRKTGGAGLGLSIVANTAKDHHGAVWARKSGLGGLAVTLRLPLWIAK</sequence>